<keyword evidence="2" id="KW-1185">Reference proteome</keyword>
<dbReference type="Proteomes" id="UP000054776">
    <property type="component" value="Unassembled WGS sequence"/>
</dbReference>
<comment type="caution">
    <text evidence="1">The sequence shown here is derived from an EMBL/GenBank/DDBJ whole genome shotgun (WGS) entry which is preliminary data.</text>
</comment>
<dbReference type="InParanoid" id="A0A0V1BKB5"/>
<protein>
    <submittedName>
        <fullName evidence="1">Uncharacterized protein</fullName>
    </submittedName>
</protein>
<dbReference type="EMBL" id="JYDH01000035">
    <property type="protein sequence ID" value="KRY37303.1"/>
    <property type="molecule type" value="Genomic_DNA"/>
</dbReference>
<gene>
    <name evidence="1" type="ORF">T01_8751</name>
</gene>
<reference evidence="1 2" key="1">
    <citation type="submission" date="2015-01" db="EMBL/GenBank/DDBJ databases">
        <title>Evolution of Trichinella species and genotypes.</title>
        <authorList>
            <person name="Korhonen P.K."/>
            <person name="Edoardo P."/>
            <person name="Giuseppe L.R."/>
            <person name="Gasser R.B."/>
        </authorList>
    </citation>
    <scope>NUCLEOTIDE SEQUENCE [LARGE SCALE GENOMIC DNA]</scope>
    <source>
        <strain evidence="1">ISS3</strain>
    </source>
</reference>
<proteinExistence type="predicted"/>
<evidence type="ECO:0000313" key="1">
    <source>
        <dbReference type="EMBL" id="KRY37303.1"/>
    </source>
</evidence>
<organism evidence="1 2">
    <name type="scientific">Trichinella spiralis</name>
    <name type="common">Trichina worm</name>
    <dbReference type="NCBI Taxonomy" id="6334"/>
    <lineage>
        <taxon>Eukaryota</taxon>
        <taxon>Metazoa</taxon>
        <taxon>Ecdysozoa</taxon>
        <taxon>Nematoda</taxon>
        <taxon>Enoplea</taxon>
        <taxon>Dorylaimia</taxon>
        <taxon>Trichinellida</taxon>
        <taxon>Trichinellidae</taxon>
        <taxon>Trichinella</taxon>
    </lineage>
</organism>
<evidence type="ECO:0000313" key="2">
    <source>
        <dbReference type="Proteomes" id="UP000054776"/>
    </source>
</evidence>
<dbReference type="AlphaFoldDB" id="A0A0V1BKB5"/>
<name>A0A0V1BKB5_TRISP</name>
<sequence>MHCSMKQEKEEGGGEKAHFQRHFKLINSSIEQLTKRQQKYTMISYLSLFSSVNVKKEKNLHGSVPLTRLIVNYFSI</sequence>
<accession>A0A0V1BKB5</accession>